<accession>A0A3L8SZY8</accession>
<proteinExistence type="predicted"/>
<comment type="caution">
    <text evidence="1">The sequence shown here is derived from an EMBL/GenBank/DDBJ whole genome shotgun (WGS) entry which is preliminary data.</text>
</comment>
<dbReference type="Proteomes" id="UP000276834">
    <property type="component" value="Unassembled WGS sequence"/>
</dbReference>
<sequence length="108" mass="11878">MILCESNIIQKHNEEGGKEILEVGGSVAFANMAQKRMELGNGSQRSPEHLGKDEVGAKCTGRKCVSCSIREQRSKLRREMSLRSAPDKMIAGISCFYGNCSPMNQKTV</sequence>
<name>A0A3L8SZY8_CHLGU</name>
<keyword evidence="2" id="KW-1185">Reference proteome</keyword>
<protein>
    <submittedName>
        <fullName evidence="1">Uncharacterized protein</fullName>
    </submittedName>
</protein>
<dbReference type="AlphaFoldDB" id="A0A3L8SZY8"/>
<dbReference type="EMBL" id="QUSF01000002">
    <property type="protein sequence ID" value="RLW12153.1"/>
    <property type="molecule type" value="Genomic_DNA"/>
</dbReference>
<organism evidence="1 2">
    <name type="scientific">Chloebia gouldiae</name>
    <name type="common">Gouldian finch</name>
    <name type="synonym">Erythrura gouldiae</name>
    <dbReference type="NCBI Taxonomy" id="44316"/>
    <lineage>
        <taxon>Eukaryota</taxon>
        <taxon>Metazoa</taxon>
        <taxon>Chordata</taxon>
        <taxon>Craniata</taxon>
        <taxon>Vertebrata</taxon>
        <taxon>Euteleostomi</taxon>
        <taxon>Archelosauria</taxon>
        <taxon>Archosauria</taxon>
        <taxon>Dinosauria</taxon>
        <taxon>Saurischia</taxon>
        <taxon>Theropoda</taxon>
        <taxon>Coelurosauria</taxon>
        <taxon>Aves</taxon>
        <taxon>Neognathae</taxon>
        <taxon>Neoaves</taxon>
        <taxon>Telluraves</taxon>
        <taxon>Australaves</taxon>
        <taxon>Passeriformes</taxon>
        <taxon>Passeroidea</taxon>
        <taxon>Passeridae</taxon>
        <taxon>Chloebia</taxon>
    </lineage>
</organism>
<evidence type="ECO:0000313" key="2">
    <source>
        <dbReference type="Proteomes" id="UP000276834"/>
    </source>
</evidence>
<reference evidence="1 2" key="1">
    <citation type="journal article" date="2018" name="Proc. R. Soc. B">
        <title>A non-coding region near Follistatin controls head colour polymorphism in the Gouldian finch.</title>
        <authorList>
            <person name="Toomey M.B."/>
            <person name="Marques C.I."/>
            <person name="Andrade P."/>
            <person name="Araujo P.M."/>
            <person name="Sabatino S."/>
            <person name="Gazda M.A."/>
            <person name="Afonso S."/>
            <person name="Lopes R.J."/>
            <person name="Corbo J.C."/>
            <person name="Carneiro M."/>
        </authorList>
    </citation>
    <scope>NUCLEOTIDE SEQUENCE [LARGE SCALE GENOMIC DNA]</scope>
    <source>
        <strain evidence="1">Red01</strain>
        <tissue evidence="1">Muscle</tissue>
    </source>
</reference>
<evidence type="ECO:0000313" key="1">
    <source>
        <dbReference type="EMBL" id="RLW12153.1"/>
    </source>
</evidence>
<gene>
    <name evidence="1" type="ORF">DV515_00000728</name>
</gene>